<reference evidence="2" key="1">
    <citation type="submission" date="2014-11" db="EMBL/GenBank/DDBJ databases">
        <authorList>
            <person name="Amaro Gonzalez C."/>
        </authorList>
    </citation>
    <scope>NUCLEOTIDE SEQUENCE</scope>
</reference>
<organism evidence="2">
    <name type="scientific">Anguilla anguilla</name>
    <name type="common">European freshwater eel</name>
    <name type="synonym">Muraena anguilla</name>
    <dbReference type="NCBI Taxonomy" id="7936"/>
    <lineage>
        <taxon>Eukaryota</taxon>
        <taxon>Metazoa</taxon>
        <taxon>Chordata</taxon>
        <taxon>Craniata</taxon>
        <taxon>Vertebrata</taxon>
        <taxon>Euteleostomi</taxon>
        <taxon>Actinopterygii</taxon>
        <taxon>Neopterygii</taxon>
        <taxon>Teleostei</taxon>
        <taxon>Anguilliformes</taxon>
        <taxon>Anguillidae</taxon>
        <taxon>Anguilla</taxon>
    </lineage>
</organism>
<feature type="compositionally biased region" description="Pro residues" evidence="1">
    <location>
        <begin position="44"/>
        <end position="53"/>
    </location>
</feature>
<evidence type="ECO:0000256" key="1">
    <source>
        <dbReference type="SAM" id="MobiDB-lite"/>
    </source>
</evidence>
<name>A0A0E9TQR5_ANGAN</name>
<reference evidence="2" key="2">
    <citation type="journal article" date="2015" name="Fish Shellfish Immunol.">
        <title>Early steps in the European eel (Anguilla anguilla)-Vibrio vulnificus interaction in the gills: Role of the RtxA13 toxin.</title>
        <authorList>
            <person name="Callol A."/>
            <person name="Pajuelo D."/>
            <person name="Ebbesson L."/>
            <person name="Teles M."/>
            <person name="MacKenzie S."/>
            <person name="Amaro C."/>
        </authorList>
    </citation>
    <scope>NUCLEOTIDE SEQUENCE</scope>
</reference>
<accession>A0A0E9TQR5</accession>
<evidence type="ECO:0000313" key="2">
    <source>
        <dbReference type="EMBL" id="JAH55772.1"/>
    </source>
</evidence>
<dbReference type="EMBL" id="GBXM01052805">
    <property type="protein sequence ID" value="JAH55772.1"/>
    <property type="molecule type" value="Transcribed_RNA"/>
</dbReference>
<sequence>MEFLPGPYLINLLIIKISPVHLVTLCRSLRELNNLFFKTIVGPPLPKQHPPPGQEGHTGASSESHAIRKPLYSV</sequence>
<feature type="region of interest" description="Disordered" evidence="1">
    <location>
        <begin position="44"/>
        <end position="74"/>
    </location>
</feature>
<dbReference type="AlphaFoldDB" id="A0A0E9TQR5"/>
<proteinExistence type="predicted"/>
<protein>
    <submittedName>
        <fullName evidence="2">Uncharacterized protein</fullName>
    </submittedName>
</protein>